<dbReference type="Proteomes" id="UP000735874">
    <property type="component" value="Unassembled WGS sequence"/>
</dbReference>
<dbReference type="EMBL" id="RCML01000290">
    <property type="protein sequence ID" value="KAG2982051.1"/>
    <property type="molecule type" value="Genomic_DNA"/>
</dbReference>
<dbReference type="AlphaFoldDB" id="A0A8T1FUE8"/>
<name>A0A8T1FUE8_9STRA</name>
<dbReference type="EMBL" id="RCMV01000245">
    <property type="protein sequence ID" value="KAG3220837.1"/>
    <property type="molecule type" value="Genomic_DNA"/>
</dbReference>
<evidence type="ECO:0000313" key="6">
    <source>
        <dbReference type="EMBL" id="KAG3220837.1"/>
    </source>
</evidence>
<proteinExistence type="predicted"/>
<organism evidence="5 7">
    <name type="scientific">Phytophthora cactorum</name>
    <dbReference type="NCBI Taxonomy" id="29920"/>
    <lineage>
        <taxon>Eukaryota</taxon>
        <taxon>Sar</taxon>
        <taxon>Stramenopiles</taxon>
        <taxon>Oomycota</taxon>
        <taxon>Peronosporomycetes</taxon>
        <taxon>Peronosporales</taxon>
        <taxon>Peronosporaceae</taxon>
        <taxon>Phytophthora</taxon>
    </lineage>
</organism>
<evidence type="ECO:0000313" key="4">
    <source>
        <dbReference type="EMBL" id="KAG2939796.1"/>
    </source>
</evidence>
<reference evidence="5" key="1">
    <citation type="submission" date="2018-10" db="EMBL/GenBank/DDBJ databases">
        <title>Effector identification in a new, highly contiguous assembly of the strawberry crown rot pathogen Phytophthora cactorum.</title>
        <authorList>
            <person name="Armitage A.D."/>
            <person name="Nellist C.F."/>
            <person name="Bates H."/>
            <person name="Vickerstaff R.J."/>
            <person name="Harrison R.J."/>
        </authorList>
    </citation>
    <scope>NUCLEOTIDE SEQUENCE</scope>
    <source>
        <strain evidence="2">15-7</strain>
        <strain evidence="4">4032</strain>
        <strain evidence="3">4040</strain>
        <strain evidence="5">P415</strain>
        <strain evidence="6">P421</strain>
    </source>
</reference>
<sequence length="201" mass="23001">MSVHFDRRARCGTQCGATHFWVSGQVTSTLDQRCRQIDGTRLAVDFQEARHQATPEAQATPMPLVARLPRKHQVIQLRRSGVHKCYCQAAPLTKLHNALLPSTMNVVQLARLHKVREFLKFDHPSIKRVMLELVPHTLGDAVEYERFREYLIKGRENQPRAGVALEMESQGYKVFILPPGQEAQWLGYRGDMMVAVIRSSW</sequence>
<gene>
    <name evidence="2" type="ORF">PC113_g10781</name>
    <name evidence="4" type="ORF">PC115_g2936</name>
    <name evidence="3" type="ORF">PC117_g11032</name>
    <name evidence="5" type="ORF">PC118_g10224</name>
    <name evidence="6" type="ORF">PC129_g8434</name>
</gene>
<dbReference type="VEuPathDB" id="FungiDB:PC110_g9309"/>
<protein>
    <recommendedName>
        <fullName evidence="1">Spen paralogue and orthologue SPOC C-terminal domain-containing protein</fullName>
    </recommendedName>
</protein>
<dbReference type="EMBL" id="RCMG01000294">
    <property type="protein sequence ID" value="KAG2857353.1"/>
    <property type="molecule type" value="Genomic_DNA"/>
</dbReference>
<dbReference type="Proteomes" id="UP000760860">
    <property type="component" value="Unassembled WGS sequence"/>
</dbReference>
<comment type="caution">
    <text evidence="5">The sequence shown here is derived from an EMBL/GenBank/DDBJ whole genome shotgun (WGS) entry which is preliminary data.</text>
</comment>
<dbReference type="Proteomes" id="UP000697107">
    <property type="component" value="Unassembled WGS sequence"/>
</dbReference>
<evidence type="ECO:0000313" key="7">
    <source>
        <dbReference type="Proteomes" id="UP000697107"/>
    </source>
</evidence>
<dbReference type="Proteomes" id="UP000774804">
    <property type="component" value="Unassembled WGS sequence"/>
</dbReference>
<evidence type="ECO:0000313" key="2">
    <source>
        <dbReference type="EMBL" id="KAG2857353.1"/>
    </source>
</evidence>
<dbReference type="Proteomes" id="UP000736787">
    <property type="component" value="Unassembled WGS sequence"/>
</dbReference>
<evidence type="ECO:0000259" key="1">
    <source>
        <dbReference type="Pfam" id="PF07744"/>
    </source>
</evidence>
<dbReference type="EMBL" id="RCMI01000046">
    <property type="protein sequence ID" value="KAG2939796.1"/>
    <property type="molecule type" value="Genomic_DNA"/>
</dbReference>
<dbReference type="InterPro" id="IPR012921">
    <property type="entry name" value="SPOC_C"/>
</dbReference>
<feature type="domain" description="Spen paralogue and orthologue SPOC C-terminal" evidence="1">
    <location>
        <begin position="77"/>
        <end position="183"/>
    </location>
</feature>
<dbReference type="Pfam" id="PF07744">
    <property type="entry name" value="SPOC"/>
    <property type="match status" value="1"/>
</dbReference>
<evidence type="ECO:0000313" key="5">
    <source>
        <dbReference type="EMBL" id="KAG2982051.1"/>
    </source>
</evidence>
<dbReference type="EMBL" id="RCMK01000277">
    <property type="protein sequence ID" value="KAG2939199.1"/>
    <property type="molecule type" value="Genomic_DNA"/>
</dbReference>
<evidence type="ECO:0000313" key="3">
    <source>
        <dbReference type="EMBL" id="KAG2939199.1"/>
    </source>
</evidence>
<accession>A0A8T1FUE8</accession>